<evidence type="ECO:0000256" key="1">
    <source>
        <dbReference type="ARBA" id="ARBA00010795"/>
    </source>
</evidence>
<dbReference type="InterPro" id="IPR009413">
    <property type="entry name" value="Aegerolysin-typ"/>
</dbReference>
<protein>
    <submittedName>
        <fullName evidence="2">Aegerolysin type hemolysin</fullName>
    </submittedName>
</protein>
<gene>
    <name evidence="2" type="ORF">B0I35DRAFT_124292</name>
</gene>
<accession>A0A8K0SZ13</accession>
<keyword evidence="3" id="KW-1185">Reference proteome</keyword>
<dbReference type="PIRSF" id="PIRSF007951">
    <property type="entry name" value="Hemolysin, aegerolysin type"/>
    <property type="match status" value="1"/>
</dbReference>
<evidence type="ECO:0000313" key="3">
    <source>
        <dbReference type="Proteomes" id="UP000813444"/>
    </source>
</evidence>
<dbReference type="OrthoDB" id="2727348at2759"/>
<dbReference type="GO" id="GO:0019836">
    <property type="term" value="P:symbiont-mediated hemolysis of host erythrocyte"/>
    <property type="evidence" value="ECO:0007669"/>
    <property type="project" value="InterPro"/>
</dbReference>
<dbReference type="Proteomes" id="UP000813444">
    <property type="component" value="Unassembled WGS sequence"/>
</dbReference>
<dbReference type="Pfam" id="PF06355">
    <property type="entry name" value="Aegerolysin"/>
    <property type="match status" value="1"/>
</dbReference>
<evidence type="ECO:0000313" key="2">
    <source>
        <dbReference type="EMBL" id="KAH7326019.1"/>
    </source>
</evidence>
<dbReference type="Gene3D" id="2.60.270.50">
    <property type="match status" value="1"/>
</dbReference>
<comment type="similarity">
    <text evidence="1">Belongs to the aegerolysin family.</text>
</comment>
<reference evidence="2" key="1">
    <citation type="journal article" date="2021" name="Nat. Commun.">
        <title>Genetic determinants of endophytism in the Arabidopsis root mycobiome.</title>
        <authorList>
            <person name="Mesny F."/>
            <person name="Miyauchi S."/>
            <person name="Thiergart T."/>
            <person name="Pickel B."/>
            <person name="Atanasova L."/>
            <person name="Karlsson M."/>
            <person name="Huettel B."/>
            <person name="Barry K.W."/>
            <person name="Haridas S."/>
            <person name="Chen C."/>
            <person name="Bauer D."/>
            <person name="Andreopoulos W."/>
            <person name="Pangilinan J."/>
            <person name="LaButti K."/>
            <person name="Riley R."/>
            <person name="Lipzen A."/>
            <person name="Clum A."/>
            <person name="Drula E."/>
            <person name="Henrissat B."/>
            <person name="Kohler A."/>
            <person name="Grigoriev I.V."/>
            <person name="Martin F.M."/>
            <person name="Hacquard S."/>
        </authorList>
    </citation>
    <scope>NUCLEOTIDE SEQUENCE</scope>
    <source>
        <strain evidence="2">MPI-CAGE-CH-0235</strain>
    </source>
</reference>
<dbReference type="AlphaFoldDB" id="A0A8K0SZ13"/>
<name>A0A8K0SZ13_9HYPO</name>
<dbReference type="EMBL" id="JAGPNK010000002">
    <property type="protein sequence ID" value="KAH7326019.1"/>
    <property type="molecule type" value="Genomic_DNA"/>
</dbReference>
<comment type="caution">
    <text evidence="2">The sequence shown here is derived from an EMBL/GenBank/DDBJ whole genome shotgun (WGS) entry which is preliminary data.</text>
</comment>
<sequence length="135" mass="14613">MGYAQWVHVIVQYLTKSGKISVQDSKVMWGKFYKWDNKDNEISGGDVEKETAGEGAEASIASCGRSDASSGTEGVFDLYDGSTKICHVYWNCPWGSKTNTFTVSDINNNYMVQHTGASLDSGALGTVTVKVVKLG</sequence>
<proteinExistence type="inferred from homology"/>
<organism evidence="2 3">
    <name type="scientific">Stachybotrys elegans</name>
    <dbReference type="NCBI Taxonomy" id="80388"/>
    <lineage>
        <taxon>Eukaryota</taxon>
        <taxon>Fungi</taxon>
        <taxon>Dikarya</taxon>
        <taxon>Ascomycota</taxon>
        <taxon>Pezizomycotina</taxon>
        <taxon>Sordariomycetes</taxon>
        <taxon>Hypocreomycetidae</taxon>
        <taxon>Hypocreales</taxon>
        <taxon>Stachybotryaceae</taxon>
        <taxon>Stachybotrys</taxon>
    </lineage>
</organism>